<dbReference type="InterPro" id="IPR036188">
    <property type="entry name" value="FAD/NAD-bd_sf"/>
</dbReference>
<dbReference type="RefSeq" id="WP_090876111.1">
    <property type="nucleotide sequence ID" value="NZ_FMXQ01000003.1"/>
</dbReference>
<dbReference type="PANTHER" id="PTHR11552">
    <property type="entry name" value="GLUCOSE-METHANOL-CHOLINE GMC OXIDOREDUCTASE"/>
    <property type="match status" value="1"/>
</dbReference>
<evidence type="ECO:0000256" key="6">
    <source>
        <dbReference type="SAM" id="MobiDB-lite"/>
    </source>
</evidence>
<dbReference type="GO" id="GO:0016614">
    <property type="term" value="F:oxidoreductase activity, acting on CH-OH group of donors"/>
    <property type="evidence" value="ECO:0007669"/>
    <property type="project" value="InterPro"/>
</dbReference>
<keyword evidence="3" id="KW-0285">Flavoprotein</keyword>
<dbReference type="Gene3D" id="3.50.50.60">
    <property type="entry name" value="FAD/NAD(P)-binding domain"/>
    <property type="match status" value="1"/>
</dbReference>
<dbReference type="EMBL" id="FMXQ01000003">
    <property type="protein sequence ID" value="SDB24038.1"/>
    <property type="molecule type" value="Genomic_DNA"/>
</dbReference>
<dbReference type="Pfam" id="PF05199">
    <property type="entry name" value="GMC_oxred_C"/>
    <property type="match status" value="1"/>
</dbReference>
<reference evidence="8 9" key="1">
    <citation type="submission" date="2016-10" db="EMBL/GenBank/DDBJ databases">
        <authorList>
            <person name="de Groot N.N."/>
        </authorList>
    </citation>
    <scope>NUCLEOTIDE SEQUENCE [LARGE SCALE GENOMIC DNA]</scope>
    <source>
        <strain evidence="8 9">ATCC 35022</strain>
    </source>
</reference>
<dbReference type="Proteomes" id="UP000199071">
    <property type="component" value="Unassembled WGS sequence"/>
</dbReference>
<dbReference type="InterPro" id="IPR000172">
    <property type="entry name" value="GMC_OxRdtase_N"/>
</dbReference>
<dbReference type="Pfam" id="PF00732">
    <property type="entry name" value="GMC_oxred_N"/>
    <property type="match status" value="1"/>
</dbReference>
<feature type="binding site" evidence="5">
    <location>
        <position position="225"/>
    </location>
    <ligand>
        <name>FAD</name>
        <dbReference type="ChEBI" id="CHEBI:57692"/>
    </ligand>
</feature>
<sequence length="517" mass="54775">MSAPPARHFDVLVVGAGSAGSVIAARLSQDPACRVGLIEAGLPPSDPDIADPLQWPALQGRPYDWARRTVPQPFTAERIHEWPRGRIVGGSSCLHAMAHVRGHPDDFASWEEAGGNRWSWRGLLPGFARSETSDAGPAEGRGRDGPLPVHLPGDDEISPVVRAYMAAGAALGVPAIADHNAGELIGTAPNSLTIRDGRRVSVADAYLTPDVMARANLTLIDDCMVEQIVFDGASARGVLVNRPDGAETIHADRIVIAAGAVESPLLLMRSGIGNPETLKAAGIACRLDRRAVGRNLQDHLLVLGNVYAARQPVPPSRLQHSESLMYLRSDGLHHATGSPDIVLACVVAPSVAPGLAAPPYGSAYTILCGVTHPTSRGEIRPGGPRATDTPFIDPRYLETEHDRALFRTALKTAREVGQQQPLDAWRESEVLPGPEAQSDADLDAFIARAAATHHHPAGTCRMGPDEEAVVDPDLRLVGLDNVFVVDASVIPRLPSGPINASVVAIAETWSALAPTLR</sequence>
<evidence type="ECO:0000313" key="9">
    <source>
        <dbReference type="Proteomes" id="UP000199071"/>
    </source>
</evidence>
<comment type="similarity">
    <text evidence="2">Belongs to the GMC oxidoreductase family.</text>
</comment>
<evidence type="ECO:0000256" key="3">
    <source>
        <dbReference type="ARBA" id="ARBA00022630"/>
    </source>
</evidence>
<dbReference type="STRING" id="665467.SAMN02982931_01845"/>
<keyword evidence="4 5" id="KW-0274">FAD</keyword>
<evidence type="ECO:0000256" key="2">
    <source>
        <dbReference type="ARBA" id="ARBA00010790"/>
    </source>
</evidence>
<dbReference type="SUPFAM" id="SSF51905">
    <property type="entry name" value="FAD/NAD(P)-binding domain"/>
    <property type="match status" value="1"/>
</dbReference>
<dbReference type="PROSITE" id="PS00624">
    <property type="entry name" value="GMC_OXRED_2"/>
    <property type="match status" value="1"/>
</dbReference>
<name>A0A1G6BTX4_9HYPH</name>
<evidence type="ECO:0000256" key="5">
    <source>
        <dbReference type="PIRSR" id="PIRSR000137-2"/>
    </source>
</evidence>
<protein>
    <submittedName>
        <fullName evidence="8">Pyridoxine 4-oxidase</fullName>
    </submittedName>
</protein>
<dbReference type="PANTHER" id="PTHR11552:SF147">
    <property type="entry name" value="CHOLINE DEHYDROGENASE, MITOCHONDRIAL"/>
    <property type="match status" value="1"/>
</dbReference>
<dbReference type="Gene3D" id="3.30.560.10">
    <property type="entry name" value="Glucose Oxidase, domain 3"/>
    <property type="match status" value="1"/>
</dbReference>
<dbReference type="SUPFAM" id="SSF54373">
    <property type="entry name" value="FAD-linked reductases, C-terminal domain"/>
    <property type="match status" value="1"/>
</dbReference>
<feature type="region of interest" description="Disordered" evidence="6">
    <location>
        <begin position="129"/>
        <end position="149"/>
    </location>
</feature>
<comment type="cofactor">
    <cofactor evidence="1 5">
        <name>FAD</name>
        <dbReference type="ChEBI" id="CHEBI:57692"/>
    </cofactor>
</comment>
<evidence type="ECO:0000256" key="1">
    <source>
        <dbReference type="ARBA" id="ARBA00001974"/>
    </source>
</evidence>
<gene>
    <name evidence="8" type="ORF">SAMN02982931_01845</name>
</gene>
<evidence type="ECO:0000256" key="4">
    <source>
        <dbReference type="ARBA" id="ARBA00022827"/>
    </source>
</evidence>
<proteinExistence type="inferred from homology"/>
<dbReference type="PIRSF" id="PIRSF000137">
    <property type="entry name" value="Alcohol_oxidase"/>
    <property type="match status" value="1"/>
</dbReference>
<dbReference type="OrthoDB" id="9785276at2"/>
<dbReference type="InterPro" id="IPR007867">
    <property type="entry name" value="GMC_OxRtase_C"/>
</dbReference>
<dbReference type="AlphaFoldDB" id="A0A1G6BTX4"/>
<dbReference type="GO" id="GO:0050660">
    <property type="term" value="F:flavin adenine dinucleotide binding"/>
    <property type="evidence" value="ECO:0007669"/>
    <property type="project" value="InterPro"/>
</dbReference>
<feature type="domain" description="Glucose-methanol-choline oxidoreductase N-terminal" evidence="7">
    <location>
        <begin position="259"/>
        <end position="273"/>
    </location>
</feature>
<evidence type="ECO:0000259" key="7">
    <source>
        <dbReference type="PROSITE" id="PS00624"/>
    </source>
</evidence>
<accession>A0A1G6BTX4</accession>
<organism evidence="8 9">
    <name type="scientific">Bauldia litoralis</name>
    <dbReference type="NCBI Taxonomy" id="665467"/>
    <lineage>
        <taxon>Bacteria</taxon>
        <taxon>Pseudomonadati</taxon>
        <taxon>Pseudomonadota</taxon>
        <taxon>Alphaproteobacteria</taxon>
        <taxon>Hyphomicrobiales</taxon>
        <taxon>Kaistiaceae</taxon>
        <taxon>Bauldia</taxon>
    </lineage>
</organism>
<keyword evidence="9" id="KW-1185">Reference proteome</keyword>
<evidence type="ECO:0000313" key="8">
    <source>
        <dbReference type="EMBL" id="SDB24038.1"/>
    </source>
</evidence>
<dbReference type="InterPro" id="IPR012132">
    <property type="entry name" value="GMC_OxRdtase"/>
</dbReference>